<dbReference type="Pfam" id="PF13440">
    <property type="entry name" value="Polysacc_synt_3"/>
    <property type="match status" value="1"/>
</dbReference>
<dbReference type="GO" id="GO:0005886">
    <property type="term" value="C:plasma membrane"/>
    <property type="evidence" value="ECO:0007669"/>
    <property type="project" value="UniProtKB-SubCell"/>
</dbReference>
<dbReference type="EMBL" id="CP049869">
    <property type="protein sequence ID" value="QIK79264.1"/>
    <property type="molecule type" value="Genomic_DNA"/>
</dbReference>
<evidence type="ECO:0000256" key="1">
    <source>
        <dbReference type="ARBA" id="ARBA00004651"/>
    </source>
</evidence>
<feature type="transmembrane region" description="Helical" evidence="7">
    <location>
        <begin position="90"/>
        <end position="113"/>
    </location>
</feature>
<proteinExistence type="inferred from homology"/>
<evidence type="ECO:0000313" key="8">
    <source>
        <dbReference type="EMBL" id="QIK79264.1"/>
    </source>
</evidence>
<keyword evidence="3" id="KW-1003">Cell membrane</keyword>
<evidence type="ECO:0000256" key="2">
    <source>
        <dbReference type="ARBA" id="ARBA00007430"/>
    </source>
</evidence>
<evidence type="ECO:0000313" key="9">
    <source>
        <dbReference type="Proteomes" id="UP000503222"/>
    </source>
</evidence>
<evidence type="ECO:0000256" key="4">
    <source>
        <dbReference type="ARBA" id="ARBA00022692"/>
    </source>
</evidence>
<protein>
    <submittedName>
        <fullName evidence="8">Oligosaccharide flippase family protein</fullName>
    </submittedName>
</protein>
<accession>A0A6G7YRA6</accession>
<sequence length="285" mass="29994">MGNEKPGLDGQGSLGRATVHGVLWMTAGRVLKAPLNLVTIAVLARLLTPSDFGVVAIAVVVMGLATLLVDGSSGMVLIQRAEVTPSLVGASLLLSAVLASLFAVGIIAAGPLIEGQFDFQNMSEILIPFALILPISAAMAISTALLQRGSQFGVLAINSFVAQAAYGIIAIALAFAGFGLWSLVWSQIASVCIETLLCWRAARALSDRIQPQRHRRCAPIRRDVHGDEASELGGRQRRPDRRRQIARGVGAPLLFACLIPDADAESIARHGCDARSVLDIFADAG</sequence>
<dbReference type="PANTHER" id="PTHR30250:SF10">
    <property type="entry name" value="LIPOPOLYSACCHARIDE BIOSYNTHESIS PROTEIN WZXC"/>
    <property type="match status" value="1"/>
</dbReference>
<comment type="similarity">
    <text evidence="2">Belongs to the polysaccharide synthase family.</text>
</comment>
<feature type="transmembrane region" description="Helical" evidence="7">
    <location>
        <begin position="52"/>
        <end position="78"/>
    </location>
</feature>
<dbReference type="KEGG" id="spii:G7077_10500"/>
<reference evidence="8 9" key="1">
    <citation type="submission" date="2020-03" db="EMBL/GenBank/DDBJ databases">
        <title>Sphingomonas sp. nov., isolated from fish.</title>
        <authorList>
            <person name="Hyun D.-W."/>
            <person name="Bae J.-W."/>
        </authorList>
    </citation>
    <scope>NUCLEOTIDE SEQUENCE [LARGE SCALE GENOMIC DNA]</scope>
    <source>
        <strain evidence="8 9">HDW15B</strain>
    </source>
</reference>
<gene>
    <name evidence="8" type="ORF">G7077_10500</name>
</gene>
<keyword evidence="6 7" id="KW-0472">Membrane</keyword>
<name>A0A6G7YRA6_9SPHN</name>
<organism evidence="8 9">
    <name type="scientific">Sphingomonas piscis</name>
    <dbReference type="NCBI Taxonomy" id="2714943"/>
    <lineage>
        <taxon>Bacteria</taxon>
        <taxon>Pseudomonadati</taxon>
        <taxon>Pseudomonadota</taxon>
        <taxon>Alphaproteobacteria</taxon>
        <taxon>Sphingomonadales</taxon>
        <taxon>Sphingomonadaceae</taxon>
        <taxon>Sphingomonas</taxon>
    </lineage>
</organism>
<feature type="transmembrane region" description="Helical" evidence="7">
    <location>
        <begin position="153"/>
        <end position="178"/>
    </location>
</feature>
<evidence type="ECO:0000256" key="3">
    <source>
        <dbReference type="ARBA" id="ARBA00022475"/>
    </source>
</evidence>
<keyword evidence="4 7" id="KW-0812">Transmembrane</keyword>
<keyword evidence="9" id="KW-1185">Reference proteome</keyword>
<dbReference type="Proteomes" id="UP000503222">
    <property type="component" value="Chromosome"/>
</dbReference>
<evidence type="ECO:0000256" key="5">
    <source>
        <dbReference type="ARBA" id="ARBA00022989"/>
    </source>
</evidence>
<evidence type="ECO:0000256" key="7">
    <source>
        <dbReference type="SAM" id="Phobius"/>
    </source>
</evidence>
<keyword evidence="5 7" id="KW-1133">Transmembrane helix</keyword>
<feature type="transmembrane region" description="Helical" evidence="7">
    <location>
        <begin position="125"/>
        <end position="146"/>
    </location>
</feature>
<comment type="subcellular location">
    <subcellularLocation>
        <location evidence="1">Cell membrane</location>
        <topology evidence="1">Multi-pass membrane protein</topology>
    </subcellularLocation>
</comment>
<dbReference type="InterPro" id="IPR050833">
    <property type="entry name" value="Poly_Biosynth_Transport"/>
</dbReference>
<dbReference type="AlphaFoldDB" id="A0A6G7YRA6"/>
<evidence type="ECO:0000256" key="6">
    <source>
        <dbReference type="ARBA" id="ARBA00023136"/>
    </source>
</evidence>
<dbReference type="PANTHER" id="PTHR30250">
    <property type="entry name" value="PST FAMILY PREDICTED COLANIC ACID TRANSPORTER"/>
    <property type="match status" value="1"/>
</dbReference>